<organism evidence="2 3">
    <name type="scientific">Ciona savignyi</name>
    <name type="common">Pacific transparent sea squirt</name>
    <dbReference type="NCBI Taxonomy" id="51511"/>
    <lineage>
        <taxon>Eukaryota</taxon>
        <taxon>Metazoa</taxon>
        <taxon>Chordata</taxon>
        <taxon>Tunicata</taxon>
        <taxon>Ascidiacea</taxon>
        <taxon>Phlebobranchia</taxon>
        <taxon>Cionidae</taxon>
        <taxon>Ciona</taxon>
    </lineage>
</organism>
<proteinExistence type="predicted"/>
<feature type="region of interest" description="Disordered" evidence="1">
    <location>
        <begin position="52"/>
        <end position="75"/>
    </location>
</feature>
<dbReference type="Proteomes" id="UP000007875">
    <property type="component" value="Unassembled WGS sequence"/>
</dbReference>
<accession>H2Z0U2</accession>
<dbReference type="HOGENOM" id="CLU_1677246_0_0_1"/>
<reference evidence="2" key="2">
    <citation type="submission" date="2025-08" db="UniProtKB">
        <authorList>
            <consortium name="Ensembl"/>
        </authorList>
    </citation>
    <scope>IDENTIFICATION</scope>
</reference>
<name>H2Z0U2_CIOSA</name>
<protein>
    <submittedName>
        <fullName evidence="2">Uncharacterized protein</fullName>
    </submittedName>
</protein>
<reference evidence="2" key="3">
    <citation type="submission" date="2025-09" db="UniProtKB">
        <authorList>
            <consortium name="Ensembl"/>
        </authorList>
    </citation>
    <scope>IDENTIFICATION</scope>
</reference>
<dbReference type="AlphaFoldDB" id="H2Z0U2"/>
<evidence type="ECO:0000313" key="2">
    <source>
        <dbReference type="Ensembl" id="ENSCSAVP00000011204.1"/>
    </source>
</evidence>
<keyword evidence="3" id="KW-1185">Reference proteome</keyword>
<feature type="compositionally biased region" description="Basic and acidic residues" evidence="1">
    <location>
        <begin position="92"/>
        <end position="104"/>
    </location>
</feature>
<feature type="region of interest" description="Disordered" evidence="1">
    <location>
        <begin position="92"/>
        <end position="120"/>
    </location>
</feature>
<sequence length="157" mass="16962">MGDGLTDSPYQFVPRTPQLLENPVLMLTRTNSARSTPAQASTVVVNSLDQSVPRTPVTSSSRITQAQTTPHSVKQSPWAVVPVNVASSAEHAAIKEKEASRPKECMQMVPSSPDVRSNESVITSQNKINAQETPEPTTNDAEGLSVFLFDTKSNIWG</sequence>
<evidence type="ECO:0000256" key="1">
    <source>
        <dbReference type="SAM" id="MobiDB-lite"/>
    </source>
</evidence>
<reference evidence="3" key="1">
    <citation type="submission" date="2003-08" db="EMBL/GenBank/DDBJ databases">
        <authorList>
            <person name="Birren B."/>
            <person name="Nusbaum C."/>
            <person name="Abebe A."/>
            <person name="Abouelleil A."/>
            <person name="Adekoya E."/>
            <person name="Ait-zahra M."/>
            <person name="Allen N."/>
            <person name="Allen T."/>
            <person name="An P."/>
            <person name="Anderson M."/>
            <person name="Anderson S."/>
            <person name="Arachchi H."/>
            <person name="Armbruster J."/>
            <person name="Bachantsang P."/>
            <person name="Baldwin J."/>
            <person name="Barry A."/>
            <person name="Bayul T."/>
            <person name="Blitshsteyn B."/>
            <person name="Bloom T."/>
            <person name="Blye J."/>
            <person name="Boguslavskiy L."/>
            <person name="Borowsky M."/>
            <person name="Boukhgalter B."/>
            <person name="Brunache A."/>
            <person name="Butler J."/>
            <person name="Calixte N."/>
            <person name="Calvo S."/>
            <person name="Camarata J."/>
            <person name="Campo K."/>
            <person name="Chang J."/>
            <person name="Cheshatsang Y."/>
            <person name="Citroen M."/>
            <person name="Collymore A."/>
            <person name="Considine T."/>
            <person name="Cook A."/>
            <person name="Cooke P."/>
            <person name="Corum B."/>
            <person name="Cuomo C."/>
            <person name="David R."/>
            <person name="Dawoe T."/>
            <person name="Degray S."/>
            <person name="Dodge S."/>
            <person name="Dooley K."/>
            <person name="Dorje P."/>
            <person name="Dorjee K."/>
            <person name="Dorris L."/>
            <person name="Duffey N."/>
            <person name="Dupes A."/>
            <person name="Elkins T."/>
            <person name="Engels R."/>
            <person name="Erickson J."/>
            <person name="Farina A."/>
            <person name="Faro S."/>
            <person name="Ferreira P."/>
            <person name="Fischer H."/>
            <person name="Fitzgerald M."/>
            <person name="Foley K."/>
            <person name="Gage D."/>
            <person name="Galagan J."/>
            <person name="Gearin G."/>
            <person name="Gnerre S."/>
            <person name="Gnirke A."/>
            <person name="Goyette A."/>
            <person name="Graham J."/>
            <person name="Grandbois E."/>
            <person name="Gyaltsen K."/>
            <person name="Hafez N."/>
            <person name="Hagopian D."/>
            <person name="Hagos B."/>
            <person name="Hall J."/>
            <person name="Hatcher B."/>
            <person name="Heller A."/>
            <person name="Higgins H."/>
            <person name="Honan T."/>
            <person name="Horn A."/>
            <person name="Houde N."/>
            <person name="Hughes L."/>
            <person name="Hulme W."/>
            <person name="Husby E."/>
            <person name="Iliev I."/>
            <person name="Jaffe D."/>
            <person name="Jones C."/>
            <person name="Kamal M."/>
            <person name="Kamat A."/>
            <person name="Kamvysselis M."/>
            <person name="Karlsson E."/>
            <person name="Kells C."/>
            <person name="Kieu A."/>
            <person name="Kisner P."/>
            <person name="Kodira C."/>
            <person name="Kulbokas E."/>
            <person name="Labutti K."/>
            <person name="Lama D."/>
            <person name="Landers T."/>
            <person name="Leger J."/>
            <person name="Levine S."/>
            <person name="Lewis D."/>
            <person name="Lewis T."/>
            <person name="Lindblad-toh K."/>
            <person name="Liu X."/>
            <person name="Lokyitsang T."/>
            <person name="Lokyitsang Y."/>
            <person name="Lucien O."/>
            <person name="Lui A."/>
            <person name="Ma L.J."/>
            <person name="Mabbitt R."/>
            <person name="Macdonald J."/>
            <person name="Maclean C."/>
            <person name="Major J."/>
            <person name="Manning J."/>
            <person name="Marabella R."/>
            <person name="Maru K."/>
            <person name="Matthews C."/>
            <person name="Mauceli E."/>
            <person name="Mccarthy M."/>
            <person name="Mcdonough S."/>
            <person name="Mcghee T."/>
            <person name="Meldrim J."/>
            <person name="Meneus L."/>
            <person name="Mesirov J."/>
            <person name="Mihalev A."/>
            <person name="Mihova T."/>
            <person name="Mikkelsen T."/>
            <person name="Mlenga V."/>
            <person name="Moru K."/>
            <person name="Mozes J."/>
            <person name="Mulrain L."/>
            <person name="Munson G."/>
            <person name="Naylor J."/>
            <person name="Newes C."/>
            <person name="Nguyen C."/>
            <person name="Nguyen N."/>
            <person name="Nguyen T."/>
            <person name="Nicol R."/>
            <person name="Nielsen C."/>
            <person name="Nizzari M."/>
            <person name="Norbu C."/>
            <person name="Norbu N."/>
            <person name="O'donnell P."/>
            <person name="Okoawo O."/>
            <person name="O'leary S."/>
            <person name="Omotosho B."/>
            <person name="O'neill K."/>
            <person name="Osman S."/>
            <person name="Parker S."/>
            <person name="Perrin D."/>
            <person name="Phunkhang P."/>
            <person name="Piqani B."/>
            <person name="Purcell S."/>
            <person name="Rachupka T."/>
            <person name="Ramasamy U."/>
            <person name="Rameau R."/>
            <person name="Ray V."/>
            <person name="Raymond C."/>
            <person name="Retta R."/>
            <person name="Richardson S."/>
            <person name="Rise C."/>
            <person name="Rodriguez J."/>
            <person name="Rogers J."/>
            <person name="Rogov P."/>
            <person name="Rutman M."/>
            <person name="Schupbach R."/>
            <person name="Seaman C."/>
            <person name="Settipalli S."/>
            <person name="Sharpe T."/>
            <person name="Sheridan J."/>
            <person name="Sherpa N."/>
            <person name="Shi J."/>
            <person name="Smirnov S."/>
            <person name="Smith C."/>
            <person name="Sougnez C."/>
            <person name="Spencer B."/>
            <person name="Stalker J."/>
            <person name="Stange-thomann N."/>
            <person name="Stavropoulos S."/>
            <person name="Stetson K."/>
            <person name="Stone C."/>
            <person name="Stone S."/>
            <person name="Stubbs M."/>
            <person name="Talamas J."/>
            <person name="Tchuinga P."/>
            <person name="Tenzing P."/>
            <person name="Tesfaye S."/>
            <person name="Theodore J."/>
            <person name="Thoulutsang Y."/>
            <person name="Topham K."/>
            <person name="Towey S."/>
            <person name="Tsamla T."/>
            <person name="Tsomo N."/>
            <person name="Vallee D."/>
            <person name="Vassiliev H."/>
            <person name="Venkataraman V."/>
            <person name="Vinson J."/>
            <person name="Vo A."/>
            <person name="Wade C."/>
            <person name="Wang S."/>
            <person name="Wangchuk T."/>
            <person name="Wangdi T."/>
            <person name="Whittaker C."/>
            <person name="Wilkinson J."/>
            <person name="Wu Y."/>
            <person name="Wyman D."/>
            <person name="Yadav S."/>
            <person name="Yang S."/>
            <person name="Yang X."/>
            <person name="Yeager S."/>
            <person name="Yee E."/>
            <person name="Young G."/>
            <person name="Zainoun J."/>
            <person name="Zembeck L."/>
            <person name="Zimmer A."/>
            <person name="Zody M."/>
            <person name="Lander E."/>
        </authorList>
    </citation>
    <scope>NUCLEOTIDE SEQUENCE [LARGE SCALE GENOMIC DNA]</scope>
</reference>
<dbReference type="Ensembl" id="ENSCSAVT00000011335.1">
    <property type="protein sequence ID" value="ENSCSAVP00000011204.1"/>
    <property type="gene ID" value="ENSCSAVG00000006553.1"/>
</dbReference>
<evidence type="ECO:0000313" key="3">
    <source>
        <dbReference type="Proteomes" id="UP000007875"/>
    </source>
</evidence>
<dbReference type="InParanoid" id="H2Z0U2"/>